<evidence type="ECO:0000256" key="1">
    <source>
        <dbReference type="SAM" id="SignalP"/>
    </source>
</evidence>
<keyword evidence="3" id="KW-1185">Reference proteome</keyword>
<feature type="signal peptide" evidence="1">
    <location>
        <begin position="1"/>
        <end position="22"/>
    </location>
</feature>
<protein>
    <submittedName>
        <fullName evidence="2">DUF4197 domain-containing protein</fullName>
    </submittedName>
</protein>
<evidence type="ECO:0000313" key="3">
    <source>
        <dbReference type="Proteomes" id="UP001596303"/>
    </source>
</evidence>
<gene>
    <name evidence="2" type="ORF">ACFQDM_03540</name>
</gene>
<evidence type="ECO:0000313" key="2">
    <source>
        <dbReference type="EMBL" id="MFC6197132.1"/>
    </source>
</evidence>
<proteinExistence type="predicted"/>
<dbReference type="Pfam" id="PF13852">
    <property type="entry name" value="DUF4197"/>
    <property type="match status" value="1"/>
</dbReference>
<dbReference type="InterPro" id="IPR025245">
    <property type="entry name" value="DUF4197"/>
</dbReference>
<name>A0ABW1S6T1_9PROT</name>
<feature type="chain" id="PRO_5047029372" evidence="1">
    <location>
        <begin position="23"/>
        <end position="263"/>
    </location>
</feature>
<dbReference type="Proteomes" id="UP001596303">
    <property type="component" value="Unassembled WGS sequence"/>
</dbReference>
<sequence>MTMKYLSIAVIAGLSLTSAAQAQSFGDLLGGLFGDRENKQAPERDSSETVIQPSDRSASVASVLTQSEAQAGLKEALIVGARAVGQQLSAENGYFKDGNIHIPLPGRLEEVQKQLSKFGLSGQLDDLELRMNRAAEAAAPQAADLVVSAVQSLTIEDAIALVQGGDTAATDLLRSKTEPDLMGLLRPYVEDTLQDAGALSMIDQVSEEYGVGQLGANARTQLIDHAVSEALDGLFFYLAKEEQSIRNNPVERSTDLLRRVFGG</sequence>
<keyword evidence="1" id="KW-0732">Signal</keyword>
<accession>A0ABW1S6T1</accession>
<organism evidence="2 3">
    <name type="scientific">Ponticaulis profundi</name>
    <dbReference type="NCBI Taxonomy" id="2665222"/>
    <lineage>
        <taxon>Bacteria</taxon>
        <taxon>Pseudomonadati</taxon>
        <taxon>Pseudomonadota</taxon>
        <taxon>Alphaproteobacteria</taxon>
        <taxon>Hyphomonadales</taxon>
        <taxon>Hyphomonadaceae</taxon>
        <taxon>Ponticaulis</taxon>
    </lineage>
</organism>
<dbReference type="EMBL" id="JBHSSW010000004">
    <property type="protein sequence ID" value="MFC6197132.1"/>
    <property type="molecule type" value="Genomic_DNA"/>
</dbReference>
<reference evidence="3" key="1">
    <citation type="journal article" date="2019" name="Int. J. Syst. Evol. Microbiol.">
        <title>The Global Catalogue of Microorganisms (GCM) 10K type strain sequencing project: providing services to taxonomists for standard genome sequencing and annotation.</title>
        <authorList>
            <consortium name="The Broad Institute Genomics Platform"/>
            <consortium name="The Broad Institute Genome Sequencing Center for Infectious Disease"/>
            <person name="Wu L."/>
            <person name="Ma J."/>
        </authorList>
    </citation>
    <scope>NUCLEOTIDE SEQUENCE [LARGE SCALE GENOMIC DNA]</scope>
    <source>
        <strain evidence="3">CGMCC-1.15741</strain>
    </source>
</reference>
<comment type="caution">
    <text evidence="2">The sequence shown here is derived from an EMBL/GenBank/DDBJ whole genome shotgun (WGS) entry which is preliminary data.</text>
</comment>